<keyword evidence="9" id="KW-1185">Reference proteome</keyword>
<protein>
    <submittedName>
        <fullName evidence="8">Cytotoxic and regulatory T-cell molecule isoform X2</fullName>
    </submittedName>
</protein>
<evidence type="ECO:0000256" key="2">
    <source>
        <dbReference type="ARBA" id="ARBA00023136"/>
    </source>
</evidence>
<reference evidence="8 9" key="1">
    <citation type="submission" date="2024-01" db="EMBL/GenBank/DDBJ databases">
        <authorList>
            <person name="Alioto T."/>
            <person name="Alioto T."/>
            <person name="Gomez Garrido J."/>
        </authorList>
    </citation>
    <scope>NUCLEOTIDE SEQUENCE [LARGE SCALE GENOMIC DNA]</scope>
</reference>
<gene>
    <name evidence="8" type="ORF">FSCOSCO3_A007761</name>
</gene>
<dbReference type="AlphaFoldDB" id="A0AAV1PIY5"/>
<dbReference type="Pfam" id="PF08205">
    <property type="entry name" value="C2-set_2"/>
    <property type="match status" value="1"/>
</dbReference>
<dbReference type="GO" id="GO:0002355">
    <property type="term" value="P:detection of tumor cell"/>
    <property type="evidence" value="ECO:0007669"/>
    <property type="project" value="TreeGrafter"/>
</dbReference>
<dbReference type="GO" id="GO:0005102">
    <property type="term" value="F:signaling receptor binding"/>
    <property type="evidence" value="ECO:0007669"/>
    <property type="project" value="TreeGrafter"/>
</dbReference>
<evidence type="ECO:0000256" key="1">
    <source>
        <dbReference type="ARBA" id="ARBA00004167"/>
    </source>
</evidence>
<evidence type="ECO:0000313" key="9">
    <source>
        <dbReference type="Proteomes" id="UP001314229"/>
    </source>
</evidence>
<feature type="transmembrane region" description="Helical" evidence="5">
    <location>
        <begin position="337"/>
        <end position="358"/>
    </location>
</feature>
<feature type="compositionally biased region" description="Basic and acidic residues" evidence="4">
    <location>
        <begin position="379"/>
        <end position="391"/>
    </location>
</feature>
<dbReference type="SMART" id="SM00409">
    <property type="entry name" value="IG"/>
    <property type="match status" value="1"/>
</dbReference>
<dbReference type="InterPro" id="IPR003599">
    <property type="entry name" value="Ig_sub"/>
</dbReference>
<dbReference type="InterPro" id="IPR013162">
    <property type="entry name" value="CD80_C2-set"/>
</dbReference>
<feature type="compositionally biased region" description="Low complexity" evidence="4">
    <location>
        <begin position="435"/>
        <end position="447"/>
    </location>
</feature>
<dbReference type="InterPro" id="IPR013098">
    <property type="entry name" value="Ig_I-set"/>
</dbReference>
<evidence type="ECO:0000256" key="6">
    <source>
        <dbReference type="SAM" id="SignalP"/>
    </source>
</evidence>
<keyword evidence="5" id="KW-0812">Transmembrane</keyword>
<dbReference type="InterPro" id="IPR053096">
    <property type="entry name" value="CRTAM"/>
</dbReference>
<proteinExistence type="predicted"/>
<organism evidence="8 9">
    <name type="scientific">Scomber scombrus</name>
    <name type="common">Atlantic mackerel</name>
    <name type="synonym">Scomber vernalis</name>
    <dbReference type="NCBI Taxonomy" id="13677"/>
    <lineage>
        <taxon>Eukaryota</taxon>
        <taxon>Metazoa</taxon>
        <taxon>Chordata</taxon>
        <taxon>Craniata</taxon>
        <taxon>Vertebrata</taxon>
        <taxon>Euteleostomi</taxon>
        <taxon>Actinopterygii</taxon>
        <taxon>Neopterygii</taxon>
        <taxon>Teleostei</taxon>
        <taxon>Neoteleostei</taxon>
        <taxon>Acanthomorphata</taxon>
        <taxon>Pelagiaria</taxon>
        <taxon>Scombriformes</taxon>
        <taxon>Scombridae</taxon>
        <taxon>Scomber</taxon>
    </lineage>
</organism>
<feature type="region of interest" description="Disordered" evidence="4">
    <location>
        <begin position="236"/>
        <end position="329"/>
    </location>
</feature>
<dbReference type="Pfam" id="PF07679">
    <property type="entry name" value="I-set"/>
    <property type="match status" value="1"/>
</dbReference>
<evidence type="ECO:0000256" key="4">
    <source>
        <dbReference type="SAM" id="MobiDB-lite"/>
    </source>
</evidence>
<comment type="subcellular location">
    <subcellularLocation>
        <location evidence="1">Membrane</location>
        <topology evidence="1">Single-pass membrane protein</topology>
    </subcellularLocation>
</comment>
<dbReference type="PROSITE" id="PS50835">
    <property type="entry name" value="IG_LIKE"/>
    <property type="match status" value="1"/>
</dbReference>
<evidence type="ECO:0000313" key="8">
    <source>
        <dbReference type="EMBL" id="CAK6971679.1"/>
    </source>
</evidence>
<comment type="caution">
    <text evidence="8">The sequence shown here is derived from an EMBL/GenBank/DDBJ whole genome shotgun (WGS) entry which is preliminary data.</text>
</comment>
<keyword evidence="5" id="KW-1133">Transmembrane helix</keyword>
<keyword evidence="6" id="KW-0732">Signal</keyword>
<dbReference type="InterPro" id="IPR036179">
    <property type="entry name" value="Ig-like_dom_sf"/>
</dbReference>
<dbReference type="SUPFAM" id="SSF48726">
    <property type="entry name" value="Immunoglobulin"/>
    <property type="match status" value="2"/>
</dbReference>
<dbReference type="InterPro" id="IPR007110">
    <property type="entry name" value="Ig-like_dom"/>
</dbReference>
<keyword evidence="3" id="KW-1015">Disulfide bond</keyword>
<accession>A0AAV1PIY5</accession>
<dbReference type="InterPro" id="IPR013783">
    <property type="entry name" value="Ig-like_fold"/>
</dbReference>
<feature type="compositionally biased region" description="Polar residues" evidence="4">
    <location>
        <begin position="246"/>
        <end position="294"/>
    </location>
</feature>
<dbReference type="Gene3D" id="2.60.40.10">
    <property type="entry name" value="Immunoglobulins"/>
    <property type="match status" value="2"/>
</dbReference>
<feature type="chain" id="PRO_5043684949" evidence="6">
    <location>
        <begin position="20"/>
        <end position="456"/>
    </location>
</feature>
<feature type="region of interest" description="Disordered" evidence="4">
    <location>
        <begin position="203"/>
        <end position="224"/>
    </location>
</feature>
<feature type="signal peptide" evidence="6">
    <location>
        <begin position="1"/>
        <end position="19"/>
    </location>
</feature>
<dbReference type="GO" id="GO:0002860">
    <property type="term" value="P:positive regulation of natural killer cell mediated cytotoxicity directed against tumor cell target"/>
    <property type="evidence" value="ECO:0007669"/>
    <property type="project" value="TreeGrafter"/>
</dbReference>
<dbReference type="EMBL" id="CAWUFR010000183">
    <property type="protein sequence ID" value="CAK6971679.1"/>
    <property type="molecule type" value="Genomic_DNA"/>
</dbReference>
<sequence length="456" mass="50855">MELKLQLVVFVLFIQGSLAVWQRMTVIKGQTLHLNCPIRNAHKNTVEWKNPEGKIMFFNLIEASRDKRYSIDKLSQTEFSISVSDVTFRDGGNYTCFEYDHQTIEKKVEVTVFGSPKMSKSNHDGKAIIKCTAEESCKFPQIYWQIDNGPEIHAHHPQTVHEGKKYVTIDMLHVVSSKNRATVKCIVRHPALSSPLKNYVKIGPKKPTTMTSPPTPHSQGSITTTRWISHGGTTAYLTTRDEHGPSSESSATLSTIPSNETVTEPTHVTSTGEVSRTSVFSNTTKTGNESSSNATSTTGWTYETTEENPFYNDTEGNKTVGSNDREKQTANKGNSSLLVFLVTCLIFALLIVVIFFGIKLRRAHITWKRENEDSVPSEDSNKSKSSHEEKNSQGQRWRGLSNRAFTQYVSEEPKGITSVINTGAMTAAERTNIGQTFQPQTQAQTPAISNIKETEL</sequence>
<evidence type="ECO:0000256" key="5">
    <source>
        <dbReference type="SAM" id="Phobius"/>
    </source>
</evidence>
<dbReference type="GO" id="GO:0008037">
    <property type="term" value="P:cell recognition"/>
    <property type="evidence" value="ECO:0007669"/>
    <property type="project" value="TreeGrafter"/>
</dbReference>
<dbReference type="PANTHER" id="PTHR47118">
    <property type="entry name" value="CYTOTOXIC AND REGULATORY T-CELL MOLECULE"/>
    <property type="match status" value="1"/>
</dbReference>
<keyword evidence="2 5" id="KW-0472">Membrane</keyword>
<dbReference type="Proteomes" id="UP001314229">
    <property type="component" value="Unassembled WGS sequence"/>
</dbReference>
<feature type="domain" description="Ig-like" evidence="7">
    <location>
        <begin position="28"/>
        <end position="111"/>
    </location>
</feature>
<feature type="region of interest" description="Disordered" evidence="4">
    <location>
        <begin position="434"/>
        <end position="456"/>
    </location>
</feature>
<evidence type="ECO:0000259" key="7">
    <source>
        <dbReference type="PROSITE" id="PS50835"/>
    </source>
</evidence>
<feature type="region of interest" description="Disordered" evidence="4">
    <location>
        <begin position="369"/>
        <end position="397"/>
    </location>
</feature>
<dbReference type="PANTHER" id="PTHR47118:SF1">
    <property type="entry name" value="CYTOTOXIC AND REGULATORY T-CELL MOLECULE"/>
    <property type="match status" value="1"/>
</dbReference>
<name>A0AAV1PIY5_SCOSC</name>
<dbReference type="GO" id="GO:0005886">
    <property type="term" value="C:plasma membrane"/>
    <property type="evidence" value="ECO:0007669"/>
    <property type="project" value="TreeGrafter"/>
</dbReference>
<evidence type="ECO:0000256" key="3">
    <source>
        <dbReference type="ARBA" id="ARBA00023157"/>
    </source>
</evidence>